<evidence type="ECO:0000259" key="2">
    <source>
        <dbReference type="Pfam" id="PF07885"/>
    </source>
</evidence>
<reference evidence="4" key="1">
    <citation type="submission" date="2016-10" db="EMBL/GenBank/DDBJ databases">
        <authorList>
            <person name="Varghese N."/>
            <person name="Submissions S."/>
        </authorList>
    </citation>
    <scope>NUCLEOTIDE SEQUENCE [LARGE SCALE GENOMIC DNA]</scope>
    <source>
        <strain evidence="4">DSM 26348</strain>
    </source>
</reference>
<organism evidence="3 4">
    <name type="scientific">Planctomicrobium piriforme</name>
    <dbReference type="NCBI Taxonomy" id="1576369"/>
    <lineage>
        <taxon>Bacteria</taxon>
        <taxon>Pseudomonadati</taxon>
        <taxon>Planctomycetota</taxon>
        <taxon>Planctomycetia</taxon>
        <taxon>Planctomycetales</taxon>
        <taxon>Planctomycetaceae</taxon>
        <taxon>Planctomicrobium</taxon>
    </lineage>
</organism>
<dbReference type="Proteomes" id="UP000199518">
    <property type="component" value="Unassembled WGS sequence"/>
</dbReference>
<gene>
    <name evidence="3" type="ORF">SAMN05421753_105240</name>
</gene>
<protein>
    <submittedName>
        <fullName evidence="3">Ion channel</fullName>
    </submittedName>
</protein>
<feature type="transmembrane region" description="Helical" evidence="1">
    <location>
        <begin position="209"/>
        <end position="227"/>
    </location>
</feature>
<dbReference type="OrthoDB" id="9813518at2"/>
<dbReference type="AlphaFoldDB" id="A0A1I3FGN8"/>
<keyword evidence="1" id="KW-0812">Transmembrane</keyword>
<dbReference type="InterPro" id="IPR013099">
    <property type="entry name" value="K_chnl_dom"/>
</dbReference>
<name>A0A1I3FGN8_9PLAN</name>
<dbReference type="STRING" id="1576369.SAMN05421753_105240"/>
<dbReference type="EMBL" id="FOQD01000005">
    <property type="protein sequence ID" value="SFI10375.1"/>
    <property type="molecule type" value="Genomic_DNA"/>
</dbReference>
<feature type="transmembrane region" description="Helical" evidence="1">
    <location>
        <begin position="127"/>
        <end position="151"/>
    </location>
</feature>
<evidence type="ECO:0000313" key="3">
    <source>
        <dbReference type="EMBL" id="SFI10375.1"/>
    </source>
</evidence>
<dbReference type="Gene3D" id="1.10.287.70">
    <property type="match status" value="1"/>
</dbReference>
<proteinExistence type="predicted"/>
<feature type="transmembrane region" description="Helical" evidence="1">
    <location>
        <begin position="20"/>
        <end position="39"/>
    </location>
</feature>
<evidence type="ECO:0000313" key="4">
    <source>
        <dbReference type="Proteomes" id="UP000199518"/>
    </source>
</evidence>
<dbReference type="SUPFAM" id="SSF81324">
    <property type="entry name" value="Voltage-gated potassium channels"/>
    <property type="match status" value="1"/>
</dbReference>
<dbReference type="RefSeq" id="WP_092049219.1">
    <property type="nucleotide sequence ID" value="NZ_FOQD01000005.1"/>
</dbReference>
<keyword evidence="1" id="KW-0472">Membrane</keyword>
<keyword evidence="4" id="KW-1185">Reference proteome</keyword>
<feature type="transmembrane region" description="Helical" evidence="1">
    <location>
        <begin position="99"/>
        <end position="121"/>
    </location>
</feature>
<dbReference type="Pfam" id="PF07885">
    <property type="entry name" value="Ion_trans_2"/>
    <property type="match status" value="1"/>
</dbReference>
<evidence type="ECO:0000256" key="1">
    <source>
        <dbReference type="SAM" id="Phobius"/>
    </source>
</evidence>
<keyword evidence="1" id="KW-1133">Transmembrane helix</keyword>
<sequence>MTELDSQVEPEPSMSSAARYSAALFLAAMLALLCISPLLEHLAHGNVVESLLLTAVLLSAIPALGGDHRTIAIACLLAIPTVAGKWMHQFLPAIIPNSFYLVTAIAFAMLIIAHHLRFILWAPVVDAQVLCAGVSTFLMMGLLWTFAYLLLESVAPDSFTIQMGPGDISNLKGFPALYYSFTTLTGVSFNEIVPVSNAARMLTLTEAMASLFYFAMLISRLVALHAAHAETRR</sequence>
<accession>A0A1I3FGN8</accession>
<feature type="domain" description="Potassium channel" evidence="2">
    <location>
        <begin position="170"/>
        <end position="222"/>
    </location>
</feature>